<gene>
    <name evidence="1" type="ORF">M407DRAFT_243926</name>
</gene>
<evidence type="ECO:0000313" key="2">
    <source>
        <dbReference type="Proteomes" id="UP000054248"/>
    </source>
</evidence>
<proteinExistence type="predicted"/>
<keyword evidence="2" id="KW-1185">Reference proteome</keyword>
<protein>
    <submittedName>
        <fullName evidence="1">Uncharacterized protein</fullName>
    </submittedName>
</protein>
<reference evidence="1 2" key="1">
    <citation type="submission" date="2014-04" db="EMBL/GenBank/DDBJ databases">
        <authorList>
            <consortium name="DOE Joint Genome Institute"/>
            <person name="Kuo A."/>
            <person name="Girlanda M."/>
            <person name="Perotto S."/>
            <person name="Kohler A."/>
            <person name="Nagy L.G."/>
            <person name="Floudas D."/>
            <person name="Copeland A."/>
            <person name="Barry K.W."/>
            <person name="Cichocki N."/>
            <person name="Veneault-Fourrey C."/>
            <person name="LaButti K."/>
            <person name="Lindquist E.A."/>
            <person name="Lipzen A."/>
            <person name="Lundell T."/>
            <person name="Morin E."/>
            <person name="Murat C."/>
            <person name="Sun H."/>
            <person name="Tunlid A."/>
            <person name="Henrissat B."/>
            <person name="Grigoriev I.V."/>
            <person name="Hibbett D.S."/>
            <person name="Martin F."/>
            <person name="Nordberg H.P."/>
            <person name="Cantor M.N."/>
            <person name="Hua S.X."/>
        </authorList>
    </citation>
    <scope>NUCLEOTIDE SEQUENCE [LARGE SCALE GENOMIC DNA]</scope>
    <source>
        <strain evidence="1 2">MUT 4182</strain>
    </source>
</reference>
<dbReference type="OrthoDB" id="443682at2759"/>
<reference evidence="2" key="2">
    <citation type="submission" date="2015-01" db="EMBL/GenBank/DDBJ databases">
        <title>Evolutionary Origins and Diversification of the Mycorrhizal Mutualists.</title>
        <authorList>
            <consortium name="DOE Joint Genome Institute"/>
            <consortium name="Mycorrhizal Genomics Consortium"/>
            <person name="Kohler A."/>
            <person name="Kuo A."/>
            <person name="Nagy L.G."/>
            <person name="Floudas D."/>
            <person name="Copeland A."/>
            <person name="Barry K.W."/>
            <person name="Cichocki N."/>
            <person name="Veneault-Fourrey C."/>
            <person name="LaButti K."/>
            <person name="Lindquist E.A."/>
            <person name="Lipzen A."/>
            <person name="Lundell T."/>
            <person name="Morin E."/>
            <person name="Murat C."/>
            <person name="Riley R."/>
            <person name="Ohm R."/>
            <person name="Sun H."/>
            <person name="Tunlid A."/>
            <person name="Henrissat B."/>
            <person name="Grigoriev I.V."/>
            <person name="Hibbett D.S."/>
            <person name="Martin F."/>
        </authorList>
    </citation>
    <scope>NUCLEOTIDE SEQUENCE [LARGE SCALE GENOMIC DNA]</scope>
    <source>
        <strain evidence="2">MUT 4182</strain>
    </source>
</reference>
<dbReference type="AlphaFoldDB" id="A0A0C3QIN3"/>
<sequence>MPHQPDYSDSDDESIHEELETGVLLGLPDGVVTSKSDMFDPAVSRMGGLPPRVLNFFLPDLPTINLHSITGRIPLQIMSRADGIIDPSMVSF</sequence>
<organism evidence="1 2">
    <name type="scientific">Tulasnella calospora MUT 4182</name>
    <dbReference type="NCBI Taxonomy" id="1051891"/>
    <lineage>
        <taxon>Eukaryota</taxon>
        <taxon>Fungi</taxon>
        <taxon>Dikarya</taxon>
        <taxon>Basidiomycota</taxon>
        <taxon>Agaricomycotina</taxon>
        <taxon>Agaricomycetes</taxon>
        <taxon>Cantharellales</taxon>
        <taxon>Tulasnellaceae</taxon>
        <taxon>Tulasnella</taxon>
    </lineage>
</organism>
<dbReference type="Proteomes" id="UP000054248">
    <property type="component" value="Unassembled WGS sequence"/>
</dbReference>
<dbReference type="HOGENOM" id="CLU_2414933_0_0_1"/>
<dbReference type="EMBL" id="KN823034">
    <property type="protein sequence ID" value="KIO25839.1"/>
    <property type="molecule type" value="Genomic_DNA"/>
</dbReference>
<name>A0A0C3QIN3_9AGAM</name>
<evidence type="ECO:0000313" key="1">
    <source>
        <dbReference type="EMBL" id="KIO25839.1"/>
    </source>
</evidence>
<accession>A0A0C3QIN3</accession>